<gene>
    <name evidence="3" type="ORF">ELQ90_00600</name>
</gene>
<feature type="region of interest" description="Disordered" evidence="1">
    <location>
        <begin position="471"/>
        <end position="524"/>
    </location>
</feature>
<evidence type="ECO:0000313" key="4">
    <source>
        <dbReference type="Proteomes" id="UP000288547"/>
    </source>
</evidence>
<name>A0A3S3Z5V3_9MICO</name>
<keyword evidence="2" id="KW-1133">Transmembrane helix</keyword>
<evidence type="ECO:0000256" key="2">
    <source>
        <dbReference type="SAM" id="Phobius"/>
    </source>
</evidence>
<evidence type="ECO:0000256" key="1">
    <source>
        <dbReference type="SAM" id="MobiDB-lite"/>
    </source>
</evidence>
<dbReference type="Proteomes" id="UP000288547">
    <property type="component" value="Unassembled WGS sequence"/>
</dbReference>
<accession>A0A3S3Z5V3</accession>
<comment type="caution">
    <text evidence="3">The sequence shown here is derived from an EMBL/GenBank/DDBJ whole genome shotgun (WGS) entry which is preliminary data.</text>
</comment>
<feature type="transmembrane region" description="Helical" evidence="2">
    <location>
        <begin position="444"/>
        <end position="466"/>
    </location>
</feature>
<feature type="transmembrane region" description="Helical" evidence="2">
    <location>
        <begin position="319"/>
        <end position="336"/>
    </location>
</feature>
<protein>
    <submittedName>
        <fullName evidence="3">Uncharacterized protein</fullName>
    </submittedName>
</protein>
<dbReference type="RefSeq" id="WP_128493336.1">
    <property type="nucleotide sequence ID" value="NZ_RZNB01000001.1"/>
</dbReference>
<sequence length="524" mass="55797">MADPVEGVVYRAESFLAVGQVDRAETLLRDELTQRPDDALLLLSLAKVFESRQQWHEVVRTATAALEANPQSLNARMSIAWAAYSLRDFDLMKQHLDVVLAHRPEQPTALMYLALHGSRDRSAAGKARTRELYRLSLQHAGGDPWYTMMAARIEIWLANSSEARRLVDDALAQNPTDSELLELKTELASTSIDESMNIVGGLLASSPADPALRARFDTLVAARRRAVTTMLWLAPALVGLTIAFLGGPFRTGALVAIGAASFTVWGIRNASIQALPPAYRADIASKVGWRAAVRLGGRTSALSTFLGAILLAFEVVPGAWLLVLAAGGWTVVRLASMRQERRLASRADADLAAVKPGTVSDDGSGLGPAGRSLGDLRWRHAVLTPPLLIPFCIVGLIPAGSFDEGDAGRAAVGMIAAIVGITALVGVAPWVREHGKPSVTGWRLVRLSIPTVLLTVVFLVGLANLVSVASGSASGRPAPIDDEPSAPATIPPGYFDDLESPAPIPRFTIPEFDLPSIPPVAPEG</sequence>
<dbReference type="AlphaFoldDB" id="A0A3S3Z5V3"/>
<feature type="transmembrane region" description="Helical" evidence="2">
    <location>
        <begin position="381"/>
        <end position="399"/>
    </location>
</feature>
<dbReference type="SUPFAM" id="SSF48452">
    <property type="entry name" value="TPR-like"/>
    <property type="match status" value="1"/>
</dbReference>
<dbReference type="OrthoDB" id="5095211at2"/>
<keyword evidence="2" id="KW-0472">Membrane</keyword>
<dbReference type="InterPro" id="IPR011990">
    <property type="entry name" value="TPR-like_helical_dom_sf"/>
</dbReference>
<feature type="transmembrane region" description="Helical" evidence="2">
    <location>
        <begin position="226"/>
        <end position="245"/>
    </location>
</feature>
<organism evidence="3 4">
    <name type="scientific">Labedella phragmitis</name>
    <dbReference type="NCBI Taxonomy" id="2498849"/>
    <lineage>
        <taxon>Bacteria</taxon>
        <taxon>Bacillati</taxon>
        <taxon>Actinomycetota</taxon>
        <taxon>Actinomycetes</taxon>
        <taxon>Micrococcales</taxon>
        <taxon>Microbacteriaceae</taxon>
        <taxon>Labedella</taxon>
    </lineage>
</organism>
<proteinExistence type="predicted"/>
<reference evidence="3 4" key="1">
    <citation type="submission" date="2018-12" db="EMBL/GenBank/DDBJ databases">
        <authorList>
            <person name="Li F."/>
        </authorList>
    </citation>
    <scope>NUCLEOTIDE SEQUENCE [LARGE SCALE GENOMIC DNA]</scope>
    <source>
        <strain evidence="3 4">11W25H-1</strain>
    </source>
</reference>
<keyword evidence="2" id="KW-0812">Transmembrane</keyword>
<dbReference type="Gene3D" id="1.25.40.10">
    <property type="entry name" value="Tetratricopeptide repeat domain"/>
    <property type="match status" value="1"/>
</dbReference>
<keyword evidence="4" id="KW-1185">Reference proteome</keyword>
<evidence type="ECO:0000313" key="3">
    <source>
        <dbReference type="EMBL" id="RWZ52493.1"/>
    </source>
</evidence>
<dbReference type="EMBL" id="RZNB01000001">
    <property type="protein sequence ID" value="RWZ52493.1"/>
    <property type="molecule type" value="Genomic_DNA"/>
</dbReference>
<feature type="transmembrane region" description="Helical" evidence="2">
    <location>
        <begin position="411"/>
        <end position="432"/>
    </location>
</feature>